<keyword evidence="2" id="KW-1185">Reference proteome</keyword>
<name>A0A1J8Q7C4_9AGAM</name>
<dbReference type="InterPro" id="IPR052419">
    <property type="entry name" value="5_3-deoxyribonucleotidase-like"/>
</dbReference>
<dbReference type="STRING" id="180088.A0A1J8Q7C4"/>
<dbReference type="OrthoDB" id="10248475at2759"/>
<gene>
    <name evidence="1" type="ORF">AZE42_01122</name>
</gene>
<dbReference type="InterPro" id="IPR036412">
    <property type="entry name" value="HAD-like_sf"/>
</dbReference>
<dbReference type="SUPFAM" id="SSF56784">
    <property type="entry name" value="HAD-like"/>
    <property type="match status" value="1"/>
</dbReference>
<dbReference type="PANTHER" id="PTHR35134">
    <property type="entry name" value="NUCLEOTIDASE YQFW-RELATED"/>
    <property type="match status" value="1"/>
</dbReference>
<dbReference type="Gene3D" id="3.40.50.1000">
    <property type="entry name" value="HAD superfamily/HAD-like"/>
    <property type="match status" value="1"/>
</dbReference>
<dbReference type="EMBL" id="LVVM01006603">
    <property type="protein sequence ID" value="OJA07628.1"/>
    <property type="molecule type" value="Genomic_DNA"/>
</dbReference>
<accession>A0A1J8Q7C4</accession>
<organism evidence="1 2">
    <name type="scientific">Rhizopogon vesiculosus</name>
    <dbReference type="NCBI Taxonomy" id="180088"/>
    <lineage>
        <taxon>Eukaryota</taxon>
        <taxon>Fungi</taxon>
        <taxon>Dikarya</taxon>
        <taxon>Basidiomycota</taxon>
        <taxon>Agaricomycotina</taxon>
        <taxon>Agaricomycetes</taxon>
        <taxon>Agaricomycetidae</taxon>
        <taxon>Boletales</taxon>
        <taxon>Suillineae</taxon>
        <taxon>Rhizopogonaceae</taxon>
        <taxon>Rhizopogon</taxon>
    </lineage>
</organism>
<evidence type="ECO:0000313" key="1">
    <source>
        <dbReference type="EMBL" id="OJA07628.1"/>
    </source>
</evidence>
<dbReference type="AlphaFoldDB" id="A0A1J8Q7C4"/>
<comment type="caution">
    <text evidence="1">The sequence shown here is derived from an EMBL/GenBank/DDBJ whole genome shotgun (WGS) entry which is preliminary data.</text>
</comment>
<dbReference type="PANTHER" id="PTHR35134:SF2">
    <property type="entry name" value="NUCLEOTIDASE YQFW-RELATED"/>
    <property type="match status" value="1"/>
</dbReference>
<dbReference type="Proteomes" id="UP000183567">
    <property type="component" value="Unassembled WGS sequence"/>
</dbReference>
<evidence type="ECO:0000313" key="2">
    <source>
        <dbReference type="Proteomes" id="UP000183567"/>
    </source>
</evidence>
<proteinExistence type="predicted"/>
<reference evidence="1 2" key="1">
    <citation type="submission" date="2016-03" db="EMBL/GenBank/DDBJ databases">
        <title>Comparative genomics of the ectomycorrhizal sister species Rhizopogon vinicolor and Rhizopogon vesiculosus (Basidiomycota: Boletales) reveals a divergence of the mating type B locus.</title>
        <authorList>
            <person name="Mujic A.B."/>
            <person name="Kuo A."/>
            <person name="Tritt A."/>
            <person name="Lipzen A."/>
            <person name="Chen C."/>
            <person name="Johnson J."/>
            <person name="Sharma A."/>
            <person name="Barry K."/>
            <person name="Grigoriev I.V."/>
            <person name="Spatafora J.W."/>
        </authorList>
    </citation>
    <scope>NUCLEOTIDE SEQUENCE [LARGE SCALE GENOMIC DNA]</scope>
    <source>
        <strain evidence="1 2">AM-OR11-056</strain>
    </source>
</reference>
<dbReference type="InterPro" id="IPR023214">
    <property type="entry name" value="HAD_sf"/>
</dbReference>
<protein>
    <submittedName>
        <fullName evidence="1">Uncharacterized protein</fullName>
    </submittedName>
</protein>
<sequence>MSMNDTSSTESQPVLAAKTTVEQISELKDLIPPSSDGPVIAIDLDDVLCSTNVELAECAYILLTRLRSTGHKTVNILGHNKTYGTQMTLNDFYYNYYWKASRNPSWGTPSTTRAKIWEFYISGQMSKARPVPGAREGVEALRALGYRLIIVTARSKEGQAGSWAWVERWFPGCFHSMICTGQFLNSPGKPVQDGVGSMTSAHKNNDTPTKLSKAQVCIDIGAKLLIDDSLEHALACVNYIPLDGVAKPPPVLLFGSYEWNKRLSLGSEERDDMVYDVRFKLEDGKFLDEDVKRGDEALEQANTKHSVRRVKDWSEVVRYVTNVKDDLV</sequence>